<evidence type="ECO:0000313" key="4">
    <source>
        <dbReference type="Proteomes" id="UP000195573"/>
    </source>
</evidence>
<feature type="transmembrane region" description="Helical" evidence="1">
    <location>
        <begin position="45"/>
        <end position="65"/>
    </location>
</feature>
<evidence type="ECO:0000256" key="1">
    <source>
        <dbReference type="SAM" id="Phobius"/>
    </source>
</evidence>
<accession>A0A1Y0CIR7</accession>
<keyword evidence="1" id="KW-0472">Membrane</keyword>
<dbReference type="AlphaFoldDB" id="A0A1Y0CIR7"/>
<reference evidence="3 5" key="2">
    <citation type="submission" date="2019-08" db="EMBL/GenBank/DDBJ databases">
        <title>Bacillus genomes from the desert of Cuatro Cienegas, Coahuila.</title>
        <authorList>
            <person name="Olmedo-Alvarez G."/>
        </authorList>
    </citation>
    <scope>NUCLEOTIDE SEQUENCE [LARGE SCALE GENOMIC DNA]</scope>
    <source>
        <strain evidence="3 5">CH98b_3T</strain>
    </source>
</reference>
<dbReference type="EMBL" id="VTET01000005">
    <property type="protein sequence ID" value="TYS71793.1"/>
    <property type="molecule type" value="Genomic_DNA"/>
</dbReference>
<feature type="transmembrane region" description="Helical" evidence="1">
    <location>
        <begin position="77"/>
        <end position="99"/>
    </location>
</feature>
<dbReference type="EMBL" id="CP020880">
    <property type="protein sequence ID" value="ART75199.1"/>
    <property type="molecule type" value="Genomic_DNA"/>
</dbReference>
<dbReference type="RefSeq" id="WP_088017130.1">
    <property type="nucleotide sequence ID" value="NZ_CP020880.1"/>
</dbReference>
<dbReference type="KEGG" id="bhk:B4U37_03685"/>
<evidence type="ECO:0000313" key="3">
    <source>
        <dbReference type="EMBL" id="TYS71793.1"/>
    </source>
</evidence>
<keyword evidence="1" id="KW-1133">Transmembrane helix</keyword>
<organism evidence="3 5">
    <name type="scientific">Sutcliffiella horikoshii</name>
    <dbReference type="NCBI Taxonomy" id="79883"/>
    <lineage>
        <taxon>Bacteria</taxon>
        <taxon>Bacillati</taxon>
        <taxon>Bacillota</taxon>
        <taxon>Bacilli</taxon>
        <taxon>Bacillales</taxon>
        <taxon>Bacillaceae</taxon>
        <taxon>Sutcliffiella</taxon>
    </lineage>
</organism>
<name>A0A1Y0CIR7_9BACI</name>
<dbReference type="GeneID" id="96737532"/>
<reference evidence="2 4" key="1">
    <citation type="submission" date="2017-04" db="EMBL/GenBank/DDBJ databases">
        <title>Complete Genome Sequence of the Bacillus horikoshii 20a strain from Cuatro Cienegas, Coahuila, Mexico.</title>
        <authorList>
            <person name="Zarza E."/>
            <person name="Alcaraz L.D."/>
            <person name="Aguilar-Salinas B."/>
            <person name="Islas A."/>
            <person name="Olmedo-Alvarez G."/>
        </authorList>
    </citation>
    <scope>NUCLEOTIDE SEQUENCE [LARGE SCALE GENOMIC DNA]</scope>
    <source>
        <strain evidence="2 4">20a</strain>
    </source>
</reference>
<feature type="transmembrane region" description="Helical" evidence="1">
    <location>
        <begin position="6"/>
        <end position="25"/>
    </location>
</feature>
<evidence type="ECO:0000313" key="5">
    <source>
        <dbReference type="Proteomes" id="UP000324517"/>
    </source>
</evidence>
<keyword evidence="1" id="KW-0812">Transmembrane</keyword>
<keyword evidence="4" id="KW-1185">Reference proteome</keyword>
<proteinExistence type="predicted"/>
<dbReference type="Proteomes" id="UP000195573">
    <property type="component" value="Chromosome"/>
</dbReference>
<protein>
    <submittedName>
        <fullName evidence="3">Uncharacterized protein</fullName>
    </submittedName>
</protein>
<sequence>MGVIATIFGILGTFLLFNFLFALLYTLSKKAGNGFYRWITHDLEFLMILSAPLFGLTQLIASSTYGRFNWFVARVLLFLYAILVFVLAIVCFIAFGHFADMQ</sequence>
<dbReference type="Proteomes" id="UP000324517">
    <property type="component" value="Unassembled WGS sequence"/>
</dbReference>
<dbReference type="OrthoDB" id="2951423at2"/>
<evidence type="ECO:0000313" key="2">
    <source>
        <dbReference type="EMBL" id="ART75199.1"/>
    </source>
</evidence>
<gene>
    <name evidence="2" type="ORF">B4U37_03685</name>
    <name evidence="3" type="ORF">FZC75_11565</name>
</gene>